<name>A0A2W2GCL0_9ACTN</name>
<feature type="transmembrane region" description="Helical" evidence="6">
    <location>
        <begin position="289"/>
        <end position="309"/>
    </location>
</feature>
<dbReference type="GO" id="GO:0140359">
    <property type="term" value="F:ABC-type transporter activity"/>
    <property type="evidence" value="ECO:0007669"/>
    <property type="project" value="InterPro"/>
</dbReference>
<keyword evidence="4 6" id="KW-1133">Transmembrane helix</keyword>
<evidence type="ECO:0000256" key="3">
    <source>
        <dbReference type="ARBA" id="ARBA00022692"/>
    </source>
</evidence>
<feature type="transmembrane region" description="Helical" evidence="6">
    <location>
        <begin position="212"/>
        <end position="239"/>
    </location>
</feature>
<feature type="transmembrane region" description="Helical" evidence="6">
    <location>
        <begin position="167"/>
        <end position="191"/>
    </location>
</feature>
<accession>A0A2W2GCL0</accession>
<dbReference type="AlphaFoldDB" id="A0A2W2GCL0"/>
<evidence type="ECO:0000313" key="9">
    <source>
        <dbReference type="Proteomes" id="UP000248544"/>
    </source>
</evidence>
<evidence type="ECO:0000256" key="6">
    <source>
        <dbReference type="SAM" id="Phobius"/>
    </source>
</evidence>
<keyword evidence="2" id="KW-1003">Cell membrane</keyword>
<feature type="transmembrane region" description="Helical" evidence="6">
    <location>
        <begin position="251"/>
        <end position="277"/>
    </location>
</feature>
<dbReference type="InterPro" id="IPR013525">
    <property type="entry name" value="ABC2_TM"/>
</dbReference>
<dbReference type="Proteomes" id="UP000248544">
    <property type="component" value="Unassembled WGS sequence"/>
</dbReference>
<dbReference type="RefSeq" id="WP_111169868.1">
    <property type="nucleotide sequence ID" value="NZ_POUA01000225.1"/>
</dbReference>
<evidence type="ECO:0000256" key="4">
    <source>
        <dbReference type="ARBA" id="ARBA00022989"/>
    </source>
</evidence>
<feature type="transmembrane region" description="Helical" evidence="6">
    <location>
        <begin position="21"/>
        <end position="42"/>
    </location>
</feature>
<keyword evidence="3 6" id="KW-0812">Transmembrane</keyword>
<dbReference type="InterPro" id="IPR051449">
    <property type="entry name" value="ABC-2_transporter_component"/>
</dbReference>
<evidence type="ECO:0000256" key="2">
    <source>
        <dbReference type="ARBA" id="ARBA00022475"/>
    </source>
</evidence>
<dbReference type="Pfam" id="PF12698">
    <property type="entry name" value="ABC2_membrane_3"/>
    <property type="match status" value="1"/>
</dbReference>
<feature type="transmembrane region" description="Helical" evidence="6">
    <location>
        <begin position="344"/>
        <end position="366"/>
    </location>
</feature>
<dbReference type="PANTHER" id="PTHR30294">
    <property type="entry name" value="MEMBRANE COMPONENT OF ABC TRANSPORTER YHHJ-RELATED"/>
    <property type="match status" value="1"/>
</dbReference>
<evidence type="ECO:0000256" key="5">
    <source>
        <dbReference type="ARBA" id="ARBA00023136"/>
    </source>
</evidence>
<evidence type="ECO:0000256" key="1">
    <source>
        <dbReference type="ARBA" id="ARBA00004651"/>
    </source>
</evidence>
<comment type="caution">
    <text evidence="8">The sequence shown here is derived from an EMBL/GenBank/DDBJ whole genome shotgun (WGS) entry which is preliminary data.</text>
</comment>
<comment type="subcellular location">
    <subcellularLocation>
        <location evidence="1">Cell membrane</location>
        <topology evidence="1">Multi-pass membrane protein</topology>
    </subcellularLocation>
</comment>
<reference evidence="8 9" key="1">
    <citation type="submission" date="2018-01" db="EMBL/GenBank/DDBJ databases">
        <title>Draft genome sequence of Sphaerisporangium sp. 7K107.</title>
        <authorList>
            <person name="Sahin N."/>
            <person name="Saygin H."/>
            <person name="Ay H."/>
        </authorList>
    </citation>
    <scope>NUCLEOTIDE SEQUENCE [LARGE SCALE GENOMIC DNA]</scope>
    <source>
        <strain evidence="8 9">7K107</strain>
    </source>
</reference>
<dbReference type="PANTHER" id="PTHR30294:SF29">
    <property type="entry name" value="MULTIDRUG ABC TRANSPORTER PERMEASE YBHS-RELATED"/>
    <property type="match status" value="1"/>
</dbReference>
<dbReference type="GO" id="GO:0005886">
    <property type="term" value="C:plasma membrane"/>
    <property type="evidence" value="ECO:0007669"/>
    <property type="project" value="UniProtKB-SubCell"/>
</dbReference>
<evidence type="ECO:0000313" key="8">
    <source>
        <dbReference type="EMBL" id="PZG38015.1"/>
    </source>
</evidence>
<keyword evidence="5 6" id="KW-0472">Membrane</keyword>
<gene>
    <name evidence="8" type="ORF">C1I98_24960</name>
</gene>
<feature type="domain" description="ABC-2 type transporter transmembrane" evidence="7">
    <location>
        <begin position="19"/>
        <end position="361"/>
    </location>
</feature>
<organism evidence="8 9">
    <name type="scientific">Spongiactinospora gelatinilytica</name>
    <dbReference type="NCBI Taxonomy" id="2666298"/>
    <lineage>
        <taxon>Bacteria</taxon>
        <taxon>Bacillati</taxon>
        <taxon>Actinomycetota</taxon>
        <taxon>Actinomycetes</taxon>
        <taxon>Streptosporangiales</taxon>
        <taxon>Streptosporangiaceae</taxon>
        <taxon>Spongiactinospora</taxon>
    </lineage>
</organism>
<evidence type="ECO:0000259" key="7">
    <source>
        <dbReference type="Pfam" id="PF12698"/>
    </source>
</evidence>
<sequence>MNDILLVARREIGVRARTKGFLISLAVSAVLVAALAMLPKLFAGNDSYDVGLVGSDSLRTAATTAATAQKVDLSFTPLPDEAAARTALLAGDIDAAVLDGRALLADGAVDRRLGVILQAGHTSVKTQEQLRAAGLDPAKVTEAMRVAPLTEQSVSPLRGDSSVRSGFAMLIVFVLFFLLMSSVTAVAMGVVEEKGSRIVELILTSIRPWQLLAGKILGLGVLGLVNLGVIIVAGLSAGVATGLTADLPDGVAGIVAGAVVWFLLGYAFFAVLAAGFGSLVSRQEEVGGVLTPLTTLLMAVYLVAFYAVAEPTGPLARVLSLVPPFSSMVMPVRMAATEVQLWELAVAAVAMLAAVAAVLAAGARIYRRAVLRTGARIRLTEVLR</sequence>
<keyword evidence="9" id="KW-1185">Reference proteome</keyword>
<proteinExistence type="predicted"/>
<dbReference type="EMBL" id="POUA01000225">
    <property type="protein sequence ID" value="PZG38015.1"/>
    <property type="molecule type" value="Genomic_DNA"/>
</dbReference>
<protein>
    <submittedName>
        <fullName evidence="8">ABC transporter permease</fullName>
    </submittedName>
</protein>